<evidence type="ECO:0000256" key="1">
    <source>
        <dbReference type="SAM" id="MobiDB-lite"/>
    </source>
</evidence>
<gene>
    <name evidence="2" type="ORF">SsS58_03585</name>
</gene>
<proteinExistence type="predicted"/>
<feature type="region of interest" description="Disordered" evidence="1">
    <location>
        <begin position="77"/>
        <end position="133"/>
    </location>
</feature>
<feature type="compositionally biased region" description="Gly residues" evidence="1">
    <location>
        <begin position="1"/>
        <end position="19"/>
    </location>
</feature>
<dbReference type="AlphaFoldDB" id="A0A100JPD7"/>
<accession>A0A100JPD7</accession>
<sequence length="465" mass="48475">MRRGRGSGGRGRCLGIRGGGGRRARLGAQGSRARRGRLRPPCGRSSGHGHRLRCRGGRPFGCGDTVLRRAAGFSFSPGPGHRFLRSGRGARGAGRGARRGLGEARSCRSGGRPSRVGRSRRADRPRRAGRLLRSRWPRLGRPRGRCRVRGEAAERLHERGHAGPGLRLLGEEGGEDVAEGARGRGKFRLLVEDGVEGGEGGGAGERGAAAEGGAEGRAEGPEVGGRSLGPAGDPLGGHVVRGADEHAGHGEGLGVLDGGDAEVGEDGVVGAPAPDEDVGRFDVAVQDALRVYLAEGVDEFEADPGGVPHAEGAVLRHDLLQGAAVDQFHDDPQPVARVDDVVDAHDMGMVDTGRGPGLPQGSLAPGAAVLRVETVDTHFLDGDLPVEHLVGGPPDPAHSPLADAGDQAISACHHKTRNTTPPYFRHPPDPLQQPTAMPQQKQKVAHWSHFAPHQHSAEKSCGTSS</sequence>
<reference evidence="3" key="1">
    <citation type="submission" date="2015-11" db="EMBL/GenBank/DDBJ databases">
        <authorList>
            <consortium name="Cross-ministerial Strategic Innovation Promotion Program (SIP) consortium"/>
            <person name="Tomihama T."/>
            <person name="Ikenaga M."/>
            <person name="Sakai M."/>
            <person name="Okubo T."/>
            <person name="Ikeda S."/>
        </authorList>
    </citation>
    <scope>NUCLEOTIDE SEQUENCE [LARGE SCALE GENOMIC DNA]</scope>
    <source>
        <strain evidence="3">S58</strain>
    </source>
</reference>
<evidence type="ECO:0000313" key="2">
    <source>
        <dbReference type="EMBL" id="GAQ63208.1"/>
    </source>
</evidence>
<feature type="region of interest" description="Disordered" evidence="1">
    <location>
        <begin position="194"/>
        <end position="233"/>
    </location>
</feature>
<feature type="compositionally biased region" description="Polar residues" evidence="1">
    <location>
        <begin position="432"/>
        <end position="442"/>
    </location>
</feature>
<organism evidence="2 3">
    <name type="scientific">Streptomyces scabiei</name>
    <dbReference type="NCBI Taxonomy" id="1930"/>
    <lineage>
        <taxon>Bacteria</taxon>
        <taxon>Bacillati</taxon>
        <taxon>Actinomycetota</taxon>
        <taxon>Actinomycetes</taxon>
        <taxon>Kitasatosporales</taxon>
        <taxon>Streptomycetaceae</taxon>
        <taxon>Streptomyces</taxon>
    </lineage>
</organism>
<reference evidence="2 3" key="2">
    <citation type="journal article" date="2016" name="Genome Announc.">
        <title>Draft Genome Sequences of Streptomyces scabiei S58, Streptomyces turgidiscabies T45, and Streptomyces acidiscabies a10, the Pathogens of Potato Common Scab, Isolated in Japan.</title>
        <authorList>
            <person name="Tomihama T."/>
            <person name="Nishi Y."/>
            <person name="Sakai M."/>
            <person name="Ikenaga M."/>
            <person name="Okubo T."/>
            <person name="Ikeda S."/>
        </authorList>
    </citation>
    <scope>NUCLEOTIDE SEQUENCE [LARGE SCALE GENOMIC DNA]</scope>
    <source>
        <strain evidence="2 3">S58</strain>
    </source>
</reference>
<feature type="region of interest" description="Disordered" evidence="1">
    <location>
        <begin position="1"/>
        <end position="51"/>
    </location>
</feature>
<comment type="caution">
    <text evidence="2">The sequence shown here is derived from an EMBL/GenBank/DDBJ whole genome shotgun (WGS) entry which is preliminary data.</text>
</comment>
<dbReference type="EMBL" id="BCMM01000016">
    <property type="protein sequence ID" value="GAQ63208.1"/>
    <property type="molecule type" value="Genomic_DNA"/>
</dbReference>
<name>A0A100JPD7_STRSC</name>
<feature type="region of interest" description="Disordered" evidence="1">
    <location>
        <begin position="150"/>
        <end position="172"/>
    </location>
</feature>
<reference evidence="3" key="3">
    <citation type="submission" date="2016-02" db="EMBL/GenBank/DDBJ databases">
        <title>Draft genome of pathogenic Streptomyces sp. in Japan.</title>
        <authorList>
            <person name="Tomihama T."/>
            <person name="Ikenaga M."/>
            <person name="Sakai M."/>
            <person name="Okubo T."/>
            <person name="Ikeda S."/>
        </authorList>
    </citation>
    <scope>NUCLEOTIDE SEQUENCE [LARGE SCALE GENOMIC DNA]</scope>
    <source>
        <strain evidence="3">S58</strain>
    </source>
</reference>
<feature type="region of interest" description="Disordered" evidence="1">
    <location>
        <begin position="431"/>
        <end position="465"/>
    </location>
</feature>
<feature type="compositionally biased region" description="Basic and acidic residues" evidence="1">
    <location>
        <begin position="150"/>
        <end position="161"/>
    </location>
</feature>
<evidence type="ECO:0000313" key="3">
    <source>
        <dbReference type="Proteomes" id="UP000067448"/>
    </source>
</evidence>
<protein>
    <submittedName>
        <fullName evidence="2">Uncharacterized protein</fullName>
    </submittedName>
</protein>
<dbReference type="AntiFam" id="ANF00226">
    <property type="entry name" value="Shadow ORF (opposite pknB)"/>
</dbReference>
<dbReference type="Proteomes" id="UP000067448">
    <property type="component" value="Unassembled WGS sequence"/>
</dbReference>